<evidence type="ECO:0000256" key="1">
    <source>
        <dbReference type="SAM" id="MobiDB-lite"/>
    </source>
</evidence>
<sequence length="113" mass="12482">MMTHVTDNGVLSEAFAVTNGVKQDCVFAPILFSHMFSALMMGAYRDEHPGMRIAYRTDGDVLNSRRRQVSHLNPPTTAHSECRLEGQRHSTQNSRGGHEHGPSQSCCSGHCAR</sequence>
<accession>A0A183SPD5</accession>
<evidence type="ECO:0000313" key="4">
    <source>
        <dbReference type="WBParaSite" id="SSLN_0000627801-mRNA-1"/>
    </source>
</evidence>
<protein>
    <submittedName>
        <fullName evidence="4">Reverse transcriptase domain-containing protein</fullName>
    </submittedName>
</protein>
<dbReference type="AlphaFoldDB" id="A0A183SPD5"/>
<dbReference type="WBParaSite" id="SSLN_0000627801-mRNA-1">
    <property type="protein sequence ID" value="SSLN_0000627801-mRNA-1"/>
    <property type="gene ID" value="SSLN_0000627801"/>
</dbReference>
<evidence type="ECO:0000313" key="2">
    <source>
        <dbReference type="EMBL" id="VDL92468.1"/>
    </source>
</evidence>
<proteinExistence type="predicted"/>
<dbReference type="OrthoDB" id="425014at2759"/>
<gene>
    <name evidence="2" type="ORF">SSLN_LOCUS6083</name>
</gene>
<name>A0A183SPD5_SCHSO</name>
<feature type="compositionally biased region" description="Polar residues" evidence="1">
    <location>
        <begin position="70"/>
        <end position="79"/>
    </location>
</feature>
<reference evidence="4" key="1">
    <citation type="submission" date="2016-06" db="UniProtKB">
        <authorList>
            <consortium name="WormBaseParasite"/>
        </authorList>
    </citation>
    <scope>IDENTIFICATION</scope>
</reference>
<reference evidence="2 3" key="2">
    <citation type="submission" date="2018-11" db="EMBL/GenBank/DDBJ databases">
        <authorList>
            <consortium name="Pathogen Informatics"/>
        </authorList>
    </citation>
    <scope>NUCLEOTIDE SEQUENCE [LARGE SCALE GENOMIC DNA]</scope>
    <source>
        <strain evidence="2 3">NST_G2</strain>
    </source>
</reference>
<keyword evidence="3" id="KW-1185">Reference proteome</keyword>
<dbReference type="EMBL" id="UYSU01033535">
    <property type="protein sequence ID" value="VDL92468.1"/>
    <property type="molecule type" value="Genomic_DNA"/>
</dbReference>
<dbReference type="Proteomes" id="UP000275846">
    <property type="component" value="Unassembled WGS sequence"/>
</dbReference>
<feature type="region of interest" description="Disordered" evidence="1">
    <location>
        <begin position="67"/>
        <end position="113"/>
    </location>
</feature>
<evidence type="ECO:0000313" key="3">
    <source>
        <dbReference type="Proteomes" id="UP000275846"/>
    </source>
</evidence>
<organism evidence="4">
    <name type="scientific">Schistocephalus solidus</name>
    <name type="common">Tapeworm</name>
    <dbReference type="NCBI Taxonomy" id="70667"/>
    <lineage>
        <taxon>Eukaryota</taxon>
        <taxon>Metazoa</taxon>
        <taxon>Spiralia</taxon>
        <taxon>Lophotrochozoa</taxon>
        <taxon>Platyhelminthes</taxon>
        <taxon>Cestoda</taxon>
        <taxon>Eucestoda</taxon>
        <taxon>Diphyllobothriidea</taxon>
        <taxon>Diphyllobothriidae</taxon>
        <taxon>Schistocephalus</taxon>
    </lineage>
</organism>